<dbReference type="Pfam" id="PF09369">
    <property type="entry name" value="MZB"/>
    <property type="match status" value="1"/>
</dbReference>
<gene>
    <name evidence="3" type="ORF">BECKLPF1236B_GA0070989_101311</name>
</gene>
<dbReference type="InterPro" id="IPR018973">
    <property type="entry name" value="MZB"/>
</dbReference>
<protein>
    <recommendedName>
        <fullName evidence="2">MrfA-like Zn-binding domain-containing protein</fullName>
    </recommendedName>
</protein>
<evidence type="ECO:0000256" key="1">
    <source>
        <dbReference type="SAM" id="Phobius"/>
    </source>
</evidence>
<feature type="transmembrane region" description="Helical" evidence="1">
    <location>
        <begin position="110"/>
        <end position="131"/>
    </location>
</feature>
<keyword evidence="1" id="KW-1133">Transmembrane helix</keyword>
<evidence type="ECO:0000313" key="3">
    <source>
        <dbReference type="EMBL" id="VFK10236.1"/>
    </source>
</evidence>
<keyword evidence="1" id="KW-0472">Membrane</keyword>
<sequence length="980" mass="108828">MGRFIGYLLGLSIVGIGTAWIVFVLFGWPTLRWTQLGSGLILIAVGLAIFCHLQVTHRKIDAGPVWASTLSITLWVMLPLLFGSYMLQWIYPPWWNTGGHLLPDLVGPKYIIQTLLVLGFPVLPWLSALLWRSLRGWKDRESAHESGHWIVGAIAQHDTSGSRLWVAWFSLIPFLVMLGTVDQLGGIVSPYPLAIWSTLGLVSISLIGIALSKPLSPEDAVIQPVPERQPTTTLPPWPEEMAKRGIALQLLGNCDPTHEQEKTKPQSSTFQGEVSSDRRLIDAVSSLVNSYEHHASIPMRRLIIASDDCGQAESLALTAADLNRRFGTITLVIVAADSSGYARQLGHRTDGVAAITGPDASLPEEAVICVVDAVLLSDRLLVELAQHDQAKRIGLLCWWDLHRFSGVVAANLWAIARRLKRLLDSSGRPDLRVLATIRDHANPGSQRSAFVNRLLPYEFPSETVVHVRRNCQWPVTLYRVDSTNKWIGKLQTHNIDRNLRSSDTLMTTLASVDTTWPTHMSIPPQFNALEASNFDRIRLGQTEIGKRLAHRVDAGAHILEIGNENASSILEVSRCGGRNIPTIRPHHVTLTGGLNPYANWLGEHTARGADGQGSPPPYLLLCPDEAHPSIIRRHLLRALHEREDTLSGLFRHFRWDERAIRETLETLVEKEMLFQEQVRYVDDNSRLIVESLYQNRDLPDTPGPLDTIGDSLIKLYDPEITEGDNALGWLDSERLSILGYPDRVFLRGGIRYRIADWRSYGASSKMRCSREDRLSLTCRIRRPQVRELNLRPGKGQDLLLWQGRAEYIEVVNGYRHWCPSEADVATNTFYERGSIDTRFETDVLVLGFRGEVSGQGITSLAQALRHVLPVHAGIDEDAFEVVPIYNGLPEGSGANIGLTIVDLYPGGIGIISGLGADELFVRGLLAWTVRWLEACSCNEDGACAHCLDSFTAGAIIATAPNSRGEVLRLLRPHVAGEDML</sequence>
<feature type="transmembrane region" description="Helical" evidence="1">
    <location>
        <begin position="164"/>
        <end position="181"/>
    </location>
</feature>
<feature type="domain" description="MrfA-like Zn-binding" evidence="2">
    <location>
        <begin position="860"/>
        <end position="947"/>
    </location>
</feature>
<name>A0A450VZX5_9GAMM</name>
<dbReference type="AlphaFoldDB" id="A0A450VZX5"/>
<feature type="transmembrane region" description="Helical" evidence="1">
    <location>
        <begin position="65"/>
        <end position="90"/>
    </location>
</feature>
<evidence type="ECO:0000259" key="2">
    <source>
        <dbReference type="Pfam" id="PF09369"/>
    </source>
</evidence>
<reference evidence="3" key="1">
    <citation type="submission" date="2019-02" db="EMBL/GenBank/DDBJ databases">
        <authorList>
            <person name="Gruber-Vodicka R. H."/>
            <person name="Seah K. B. B."/>
        </authorList>
    </citation>
    <scope>NUCLEOTIDE SEQUENCE</scope>
    <source>
        <strain evidence="3">BECK_S313</strain>
    </source>
</reference>
<dbReference type="EMBL" id="CAADFK010000013">
    <property type="protein sequence ID" value="VFK10236.1"/>
    <property type="molecule type" value="Genomic_DNA"/>
</dbReference>
<feature type="transmembrane region" description="Helical" evidence="1">
    <location>
        <begin position="34"/>
        <end position="53"/>
    </location>
</feature>
<accession>A0A450VZX5</accession>
<organism evidence="3">
    <name type="scientific">Candidatus Kentrum sp. LPFa</name>
    <dbReference type="NCBI Taxonomy" id="2126335"/>
    <lineage>
        <taxon>Bacteria</taxon>
        <taxon>Pseudomonadati</taxon>
        <taxon>Pseudomonadota</taxon>
        <taxon>Gammaproteobacteria</taxon>
        <taxon>Candidatus Kentrum</taxon>
    </lineage>
</organism>
<keyword evidence="1" id="KW-0812">Transmembrane</keyword>
<proteinExistence type="predicted"/>
<feature type="transmembrane region" description="Helical" evidence="1">
    <location>
        <begin position="7"/>
        <end position="28"/>
    </location>
</feature>